<keyword evidence="2" id="KW-0479">Metal-binding</keyword>
<keyword evidence="3" id="KW-0863">Zinc-finger</keyword>
<evidence type="ECO:0000313" key="8">
    <source>
        <dbReference type="EMBL" id="KAF9422073.1"/>
    </source>
</evidence>
<proteinExistence type="predicted"/>
<evidence type="ECO:0000256" key="4">
    <source>
        <dbReference type="ARBA" id="ARBA00022833"/>
    </source>
</evidence>
<dbReference type="GO" id="GO:0008270">
    <property type="term" value="F:zinc ion binding"/>
    <property type="evidence" value="ECO:0007669"/>
    <property type="project" value="UniProtKB-KW"/>
</dbReference>
<keyword evidence="4" id="KW-0862">Zinc</keyword>
<evidence type="ECO:0000256" key="3">
    <source>
        <dbReference type="ARBA" id="ARBA00022771"/>
    </source>
</evidence>
<evidence type="ECO:0000256" key="2">
    <source>
        <dbReference type="ARBA" id="ARBA00022723"/>
    </source>
</evidence>
<evidence type="ECO:0008006" key="10">
    <source>
        <dbReference type="Google" id="ProtNLM"/>
    </source>
</evidence>
<feature type="compositionally biased region" description="Basic and acidic residues" evidence="7">
    <location>
        <begin position="64"/>
        <end position="77"/>
    </location>
</feature>
<feature type="coiled-coil region" evidence="6">
    <location>
        <begin position="108"/>
        <end position="135"/>
    </location>
</feature>
<protein>
    <recommendedName>
        <fullName evidence="10">DUF659 domain-containing protein</fullName>
    </recommendedName>
</protein>
<dbReference type="SUPFAM" id="SSF53098">
    <property type="entry name" value="Ribonuclease H-like"/>
    <property type="match status" value="1"/>
</dbReference>
<organism evidence="8 9">
    <name type="scientific">Spodoptera exigua</name>
    <name type="common">Beet armyworm</name>
    <name type="synonym">Noctua fulgens</name>
    <dbReference type="NCBI Taxonomy" id="7107"/>
    <lineage>
        <taxon>Eukaryota</taxon>
        <taxon>Metazoa</taxon>
        <taxon>Ecdysozoa</taxon>
        <taxon>Arthropoda</taxon>
        <taxon>Hexapoda</taxon>
        <taxon>Insecta</taxon>
        <taxon>Pterygota</taxon>
        <taxon>Neoptera</taxon>
        <taxon>Endopterygota</taxon>
        <taxon>Lepidoptera</taxon>
        <taxon>Glossata</taxon>
        <taxon>Ditrysia</taxon>
        <taxon>Noctuoidea</taxon>
        <taxon>Noctuidae</taxon>
        <taxon>Amphipyrinae</taxon>
        <taxon>Spodoptera</taxon>
    </lineage>
</organism>
<keyword evidence="6" id="KW-0175">Coiled coil</keyword>
<dbReference type="PANTHER" id="PTHR46481:SF10">
    <property type="entry name" value="ZINC FINGER BED DOMAIN-CONTAINING PROTEIN 39"/>
    <property type="match status" value="1"/>
</dbReference>
<dbReference type="Proteomes" id="UP000648187">
    <property type="component" value="Unassembled WGS sequence"/>
</dbReference>
<evidence type="ECO:0000256" key="1">
    <source>
        <dbReference type="ARBA" id="ARBA00004123"/>
    </source>
</evidence>
<dbReference type="PANTHER" id="PTHR46481">
    <property type="entry name" value="ZINC FINGER BED DOMAIN-CONTAINING PROTEIN 4"/>
    <property type="match status" value="1"/>
</dbReference>
<dbReference type="EMBL" id="JACKWZ010000019">
    <property type="protein sequence ID" value="KAF9422073.1"/>
    <property type="molecule type" value="Genomic_DNA"/>
</dbReference>
<evidence type="ECO:0000256" key="5">
    <source>
        <dbReference type="ARBA" id="ARBA00023242"/>
    </source>
</evidence>
<dbReference type="InterPro" id="IPR012337">
    <property type="entry name" value="RNaseH-like_sf"/>
</dbReference>
<evidence type="ECO:0000313" key="9">
    <source>
        <dbReference type="Proteomes" id="UP000648187"/>
    </source>
</evidence>
<dbReference type="GO" id="GO:0005634">
    <property type="term" value="C:nucleus"/>
    <property type="evidence" value="ECO:0007669"/>
    <property type="project" value="UniProtKB-SubCell"/>
</dbReference>
<feature type="compositionally biased region" description="Polar residues" evidence="7">
    <location>
        <begin position="86"/>
        <end position="98"/>
    </location>
</feature>
<dbReference type="InterPro" id="IPR052035">
    <property type="entry name" value="ZnF_BED_domain_contain"/>
</dbReference>
<feature type="region of interest" description="Disordered" evidence="7">
    <location>
        <begin position="54"/>
        <end position="102"/>
    </location>
</feature>
<evidence type="ECO:0000256" key="7">
    <source>
        <dbReference type="SAM" id="MobiDB-lite"/>
    </source>
</evidence>
<accession>A0A835GSP8</accession>
<dbReference type="AlphaFoldDB" id="A0A835GSP8"/>
<comment type="subcellular location">
    <subcellularLocation>
        <location evidence="1">Nucleus</location>
    </subcellularLocation>
</comment>
<comment type="caution">
    <text evidence="8">The sequence shown here is derived from an EMBL/GenBank/DDBJ whole genome shotgun (WGS) entry which is preliminary data.</text>
</comment>
<evidence type="ECO:0000256" key="6">
    <source>
        <dbReference type="SAM" id="Coils"/>
    </source>
</evidence>
<keyword evidence="5" id="KW-0539">Nucleus</keyword>
<gene>
    <name evidence="8" type="ORF">HW555_002094</name>
</gene>
<sequence length="614" mass="69874">MVILYMVLTAAERSKRYREKIKQDPVKHELHKKKELKRLKKHFKKINELTEEEKDARRKRWREQKRNQKENKKKSLEQGDAAARQQLASTEQQLSVTGNAVPPLNNIRKKLYRAKKRHEKEMHLLQTQNDKLKARQEVMEVAIREAYTNCKKNPEKRVIKSDKMNTKPERNLLGLKGQVRKTNFKCRPLNKCIVEDLEKFYNRDDISRSTAGPSLISSPESSISLLQTDFLIDESCPFLEVTEALPLVVSPKYSTPPTPHLPSTVQGIHKNLDSDPIQLASPIKKVKVLKPLQVPFEEYANKPQSKPSNILQEQVENQNIIIGKRNASSRTFPCHDHTGQYIQECWKEICEEFEIDKNKIVSITTDGGSNIVSAVRLFLGDNHQIPCMAHVLNVVVEGHLPIISKPFQSTLWINYELNKNHVGKKEGEVLTLIQAVITRWNPCFDMLERFVKLSALVAKILVTKSQTNKNTPDMVPSSQLNVTRDFIALLGPFKEATEEISGANYVTSSLAIPLTALVTQVTDQATPSTSLGLVVKKALLKKVEEKLAPLERNSFLSVATILDPRFKCIQLSCQMLNPKLVLRFKQNIGVEDNVLRIKILIKQHQNKLVGPLSG</sequence>
<reference evidence="8" key="1">
    <citation type="submission" date="2020-08" db="EMBL/GenBank/DDBJ databases">
        <title>Spodoptera exigua strain:BAW_Kor-Di-RS1 Genome sequencing and assembly.</title>
        <authorList>
            <person name="Kim J."/>
            <person name="Nam H.Y."/>
            <person name="Kwon M."/>
            <person name="Choi J.H."/>
            <person name="Cho S.R."/>
            <person name="Kim G.-H."/>
        </authorList>
    </citation>
    <scope>NUCLEOTIDE SEQUENCE</scope>
    <source>
        <strain evidence="8">BAW_Kor-Di-RS1</strain>
        <tissue evidence="8">Whole-body</tissue>
    </source>
</reference>
<name>A0A835GSP8_SPOEX</name>
<keyword evidence="9" id="KW-1185">Reference proteome</keyword>